<dbReference type="AlphaFoldDB" id="A0A679J0H8"/>
<organism evidence="1">
    <name type="scientific">Methylobacterium bullatum</name>
    <dbReference type="NCBI Taxonomy" id="570505"/>
    <lineage>
        <taxon>Bacteria</taxon>
        <taxon>Pseudomonadati</taxon>
        <taxon>Pseudomonadota</taxon>
        <taxon>Alphaproteobacteria</taxon>
        <taxon>Hyphomicrobiales</taxon>
        <taxon>Methylobacteriaceae</taxon>
        <taxon>Methylobacterium</taxon>
    </lineage>
</organism>
<dbReference type="EMBL" id="BPQF01000029">
    <property type="protein sequence ID" value="GJD41861.1"/>
    <property type="molecule type" value="Genomic_DNA"/>
</dbReference>
<sequence length="174" mass="18948">MTWMVRLRAHDGGELLERASYGSPDAAIDAYRLLLGREDLIGQPVAAVFKPPRDATGDGNAATWFSRFDKPLGAGRIGPDDPRLDPWANAYDAKSAVYSPAPASKPKAAPDWEKDARPLSECLKAWAKTRGGRDAAADALQVSRSTFDGWCDGRGAAQDRMIRRLMTLTDTTSR</sequence>
<evidence type="ECO:0000313" key="1">
    <source>
        <dbReference type="EMBL" id="CAA2104556.1"/>
    </source>
</evidence>
<keyword evidence="3" id="KW-1185">Reference proteome</keyword>
<evidence type="ECO:0000313" key="2">
    <source>
        <dbReference type="EMBL" id="GJD41861.1"/>
    </source>
</evidence>
<dbReference type="Proteomes" id="UP001055307">
    <property type="component" value="Unassembled WGS sequence"/>
</dbReference>
<reference evidence="1" key="2">
    <citation type="submission" date="2019-12" db="EMBL/GenBank/DDBJ databases">
        <authorList>
            <person name="Cremers G."/>
        </authorList>
    </citation>
    <scope>NUCLEOTIDE SEQUENCE</scope>
    <source>
        <strain evidence="1">Mbul1</strain>
    </source>
</reference>
<dbReference type="EMBL" id="LR743504">
    <property type="protein sequence ID" value="CAA2104556.1"/>
    <property type="molecule type" value="Genomic_DNA"/>
</dbReference>
<protein>
    <submittedName>
        <fullName evidence="1">Uncharacterized protein</fullName>
    </submittedName>
</protein>
<dbReference type="RefSeq" id="WP_018044331.1">
    <property type="nucleotide sequence ID" value="NZ_BPQF01000029.1"/>
</dbReference>
<gene>
    <name evidence="1" type="ORF">MBUL_02763</name>
    <name evidence="2" type="ORF">OICFNHDK_4345</name>
</gene>
<name>A0A679J0H8_9HYPH</name>
<accession>A0A679J0H8</accession>
<reference evidence="2" key="1">
    <citation type="journal article" date="2016" name="Front. Microbiol.">
        <title>Genome Sequence of the Piezophilic, Mesophilic Sulfate-Reducing Bacterium Desulfovibrio indicus J2T.</title>
        <authorList>
            <person name="Cao J."/>
            <person name="Maignien L."/>
            <person name="Shao Z."/>
            <person name="Alain K."/>
            <person name="Jebbar M."/>
        </authorList>
    </citation>
    <scope>NUCLEOTIDE SEQUENCE</scope>
    <source>
        <strain evidence="2">DSM 21893</strain>
    </source>
</reference>
<proteinExistence type="predicted"/>
<reference evidence="2" key="3">
    <citation type="submission" date="2021-08" db="EMBL/GenBank/DDBJ databases">
        <authorList>
            <person name="Tani A."/>
            <person name="Ola A."/>
            <person name="Ogura Y."/>
            <person name="Katsura K."/>
            <person name="Hayashi T."/>
        </authorList>
    </citation>
    <scope>NUCLEOTIDE SEQUENCE</scope>
    <source>
        <strain evidence="2">DSM 21893</strain>
    </source>
</reference>
<evidence type="ECO:0000313" key="3">
    <source>
        <dbReference type="Proteomes" id="UP001055307"/>
    </source>
</evidence>